<evidence type="ECO:0000259" key="1">
    <source>
        <dbReference type="Pfam" id="PF07171"/>
    </source>
</evidence>
<evidence type="ECO:0000259" key="2">
    <source>
        <dbReference type="Pfam" id="PF07364"/>
    </source>
</evidence>
<dbReference type="InterPro" id="IPR015995">
    <property type="entry name" value="MlrC_N"/>
</dbReference>
<evidence type="ECO:0000313" key="4">
    <source>
        <dbReference type="Proteomes" id="UP000671908"/>
    </source>
</evidence>
<proteinExistence type="predicted"/>
<feature type="domain" description="Microcystin LR degradation protein MlrC N-terminal" evidence="2">
    <location>
        <begin position="2"/>
        <end position="283"/>
    </location>
</feature>
<dbReference type="InterPro" id="IPR010799">
    <property type="entry name" value="MlrC_C"/>
</dbReference>
<gene>
    <name evidence="3" type="ORF">HRQ91_05005</name>
</gene>
<dbReference type="EMBL" id="CP054142">
    <property type="protein sequence ID" value="QTQ13866.1"/>
    <property type="molecule type" value="Genomic_DNA"/>
</dbReference>
<organism evidence="3 4">
    <name type="scientific">Treponema parvum</name>
    <dbReference type="NCBI Taxonomy" id="138851"/>
    <lineage>
        <taxon>Bacteria</taxon>
        <taxon>Pseudomonadati</taxon>
        <taxon>Spirochaetota</taxon>
        <taxon>Spirochaetia</taxon>
        <taxon>Spirochaetales</taxon>
        <taxon>Treponemataceae</taxon>
        <taxon>Treponema</taxon>
    </lineage>
</organism>
<reference evidence="3 4" key="1">
    <citation type="journal article" date="2021" name="Microbiol. Resour. Announc.">
        <title>Complete Genome Sequences of Three Human Oral Treponema parvum Isolates.</title>
        <authorList>
            <person name="Zeng H."/>
            <person name="Watt R.M."/>
        </authorList>
    </citation>
    <scope>NUCLEOTIDE SEQUENCE [LARGE SCALE GENOMIC DNA]</scope>
    <source>
        <strain evidence="3 4">ATCC 700770</strain>
    </source>
</reference>
<dbReference type="AlphaFoldDB" id="A0A975F3T5"/>
<dbReference type="Pfam" id="PF07364">
    <property type="entry name" value="DUF1485"/>
    <property type="match status" value="1"/>
</dbReference>
<feature type="domain" description="Microcystin LR degradation protein MlrC C-terminal" evidence="1">
    <location>
        <begin position="293"/>
        <end position="467"/>
    </location>
</feature>
<evidence type="ECO:0000313" key="3">
    <source>
        <dbReference type="EMBL" id="QTQ13866.1"/>
    </source>
</evidence>
<sequence>MKIAVGLFYLECNTFNRDLVKKEQFNFAEGAEVHKYMHVKDYFDSVDVETWPTIMASTIPNGVLEEESYWYYANKLLASLKTADHLDGILLHLHGSMEVENIGSGELVLLKKIRDLLGKEIPIGLVLDAHANNYAEICDYVNIIRGYHTIPHHDQPESEREVACQLVELIKSKEKVVPQISLIPAIISGEKGLTEKYPLNLIMKRVQEISSKDGVFSASVFMGEPWCDVPNSRMSVIVNPKTAADTQKARDYCDDLANLVFSYVSEFNFEVPALKPEKALKLALEQKEFPVFLADSGDNTTGGAIGEGTEILRLALSSKERHSKRILITPIYDLKAFEYCKSQKIGTHVSLTVGTGRDVTSTPVTINGILKSEGDLLGYLNCFDDVCGKCFTIQIDDKLDVQISNTATSFITAKHFDYAKTPLCDYDVIVLKQGYLFSQLRPYSKFALMAVSQGATYQYLEELDYKNLIHPIFPFDKVGSDLIVKN</sequence>
<name>A0A975F3T5_9SPIR</name>
<keyword evidence="4" id="KW-1185">Reference proteome</keyword>
<dbReference type="KEGG" id="tpav:HRQ91_05005"/>
<dbReference type="Proteomes" id="UP000671908">
    <property type="component" value="Chromosome"/>
</dbReference>
<accession>A0A975F3T5</accession>
<dbReference type="Pfam" id="PF07171">
    <property type="entry name" value="MlrC_C"/>
    <property type="match status" value="1"/>
</dbReference>
<protein>
    <submittedName>
        <fullName evidence="3">M81 family metallopeptidase</fullName>
    </submittedName>
</protein>
<dbReference type="RefSeq" id="WP_210120539.1">
    <property type="nucleotide sequence ID" value="NZ_CP054142.1"/>
</dbReference>